<evidence type="ECO:0000313" key="1">
    <source>
        <dbReference type="EMBL" id="CAG09703.1"/>
    </source>
</evidence>
<reference evidence="1" key="1">
    <citation type="journal article" date="2004" name="Nature">
        <title>Genome duplication in the teleost fish Tetraodon nigroviridis reveals the early vertebrate proto-karyotype.</title>
        <authorList>
            <person name="Jaillon O."/>
            <person name="Aury J.-M."/>
            <person name="Brunet F."/>
            <person name="Petit J.-L."/>
            <person name="Stange-Thomann N."/>
            <person name="Mauceli E."/>
            <person name="Bouneau L."/>
            <person name="Fischer C."/>
            <person name="Ozouf-Costaz C."/>
            <person name="Bernot A."/>
            <person name="Nicaud S."/>
            <person name="Jaffe D."/>
            <person name="Fisher S."/>
            <person name="Lutfalla G."/>
            <person name="Dossat C."/>
            <person name="Segurens B."/>
            <person name="Dasilva C."/>
            <person name="Salanoubat M."/>
            <person name="Levy M."/>
            <person name="Boudet N."/>
            <person name="Castellano S."/>
            <person name="Anthouard V."/>
            <person name="Jubin C."/>
            <person name="Castelli V."/>
            <person name="Katinka M."/>
            <person name="Vacherie B."/>
            <person name="Biemont C."/>
            <person name="Skalli Z."/>
            <person name="Cattolico L."/>
            <person name="Poulain J."/>
            <person name="De Berardinis V."/>
            <person name="Cruaud C."/>
            <person name="Duprat S."/>
            <person name="Brottier P."/>
            <person name="Coutanceau J.-P."/>
            <person name="Gouzy J."/>
            <person name="Parra G."/>
            <person name="Lardier G."/>
            <person name="Chapple C."/>
            <person name="McKernan K.J."/>
            <person name="McEwan P."/>
            <person name="Bosak S."/>
            <person name="Kellis M."/>
            <person name="Volff J.-N."/>
            <person name="Guigo R."/>
            <person name="Zody M.C."/>
            <person name="Mesirov J."/>
            <person name="Lindblad-Toh K."/>
            <person name="Birren B."/>
            <person name="Nusbaum C."/>
            <person name="Kahn D."/>
            <person name="Robinson-Rechavi M."/>
            <person name="Laudet V."/>
            <person name="Schachter V."/>
            <person name="Quetier F."/>
            <person name="Saurin W."/>
            <person name="Scarpelli C."/>
            <person name="Wincker P."/>
            <person name="Lander E.S."/>
            <person name="Weissenbach J."/>
            <person name="Roest Crollius H."/>
        </authorList>
    </citation>
    <scope>NUCLEOTIDE SEQUENCE [LARGE SCALE GENOMIC DNA]</scope>
</reference>
<name>Q4RPH9_TETNG</name>
<dbReference type="KEGG" id="tng:GSTEN00031079G001"/>
<organism evidence="1">
    <name type="scientific">Tetraodon nigroviridis</name>
    <name type="common">Spotted green pufferfish</name>
    <name type="synonym">Chelonodon nigroviridis</name>
    <dbReference type="NCBI Taxonomy" id="99883"/>
    <lineage>
        <taxon>Eukaryota</taxon>
        <taxon>Metazoa</taxon>
        <taxon>Chordata</taxon>
        <taxon>Craniata</taxon>
        <taxon>Vertebrata</taxon>
        <taxon>Euteleostomi</taxon>
        <taxon>Actinopterygii</taxon>
        <taxon>Neopterygii</taxon>
        <taxon>Teleostei</taxon>
        <taxon>Neoteleostei</taxon>
        <taxon>Acanthomorphata</taxon>
        <taxon>Eupercaria</taxon>
        <taxon>Tetraodontiformes</taxon>
        <taxon>Tetradontoidea</taxon>
        <taxon>Tetraodontidae</taxon>
        <taxon>Tetraodon</taxon>
    </lineage>
</organism>
<sequence length="102" mass="11624">MKSPQVYGVYVQQEVEMVMMKKGTELVSRSLAHASSLNLKELVCQLLMSPLSMVRSVKVTLPSASIRITVLALMNKRRSIIIVLKQLRAQTERQDSNRRQPR</sequence>
<dbReference type="EMBL" id="CAAE01015007">
    <property type="protein sequence ID" value="CAG09703.1"/>
    <property type="molecule type" value="Genomic_DNA"/>
</dbReference>
<protein>
    <submittedName>
        <fullName evidence="1">(spotted green pufferfish) hypothetical protein</fullName>
    </submittedName>
</protein>
<proteinExistence type="predicted"/>
<accession>Q4RPH9</accession>
<reference evidence="1" key="2">
    <citation type="submission" date="2004-02" db="EMBL/GenBank/DDBJ databases">
        <authorList>
            <consortium name="Genoscope"/>
            <consortium name="Whitehead Institute Centre for Genome Research"/>
        </authorList>
    </citation>
    <scope>NUCLEOTIDE SEQUENCE</scope>
</reference>
<gene>
    <name evidence="1" type="ORF">GSTENG00031079001</name>
</gene>
<comment type="caution">
    <text evidence="1">The sequence shown here is derived from an EMBL/GenBank/DDBJ whole genome shotgun (WGS) entry which is preliminary data.</text>
</comment>
<dbReference type="AlphaFoldDB" id="Q4RPH9"/>